<evidence type="ECO:0000256" key="1">
    <source>
        <dbReference type="ARBA" id="ARBA00004141"/>
    </source>
</evidence>
<comment type="caution">
    <text evidence="7">The sequence shown here is derived from an EMBL/GenBank/DDBJ whole genome shotgun (WGS) entry which is preliminary data.</text>
</comment>
<proteinExistence type="predicted"/>
<dbReference type="InterPro" id="IPR012340">
    <property type="entry name" value="NA-bd_OB-fold"/>
</dbReference>
<feature type="transmembrane region" description="Helical" evidence="5">
    <location>
        <begin position="12"/>
        <end position="41"/>
    </location>
</feature>
<dbReference type="Gene3D" id="2.40.50.140">
    <property type="entry name" value="Nucleic acid-binding proteins"/>
    <property type="match status" value="1"/>
</dbReference>
<dbReference type="InterPro" id="IPR052165">
    <property type="entry name" value="Membrane_assoc_protease"/>
</dbReference>
<keyword evidence="2 5" id="KW-0812">Transmembrane</keyword>
<protein>
    <submittedName>
        <fullName evidence="7">NfeD family protein</fullName>
    </submittedName>
</protein>
<name>A0A850H022_9SPHN</name>
<evidence type="ECO:0000313" key="8">
    <source>
        <dbReference type="Proteomes" id="UP000561438"/>
    </source>
</evidence>
<dbReference type="AlphaFoldDB" id="A0A850H022"/>
<comment type="subcellular location">
    <subcellularLocation>
        <location evidence="1">Membrane</location>
        <topology evidence="1">Multi-pass membrane protein</topology>
    </subcellularLocation>
</comment>
<evidence type="ECO:0000256" key="4">
    <source>
        <dbReference type="ARBA" id="ARBA00023136"/>
    </source>
</evidence>
<evidence type="ECO:0000259" key="6">
    <source>
        <dbReference type="Pfam" id="PF01957"/>
    </source>
</evidence>
<keyword evidence="4 5" id="KW-0472">Membrane</keyword>
<gene>
    <name evidence="7" type="ORF">HUV48_09410</name>
</gene>
<dbReference type="GO" id="GO:0005886">
    <property type="term" value="C:plasma membrane"/>
    <property type="evidence" value="ECO:0007669"/>
    <property type="project" value="TreeGrafter"/>
</dbReference>
<evidence type="ECO:0000313" key="7">
    <source>
        <dbReference type="EMBL" id="NVD45231.1"/>
    </source>
</evidence>
<evidence type="ECO:0000256" key="2">
    <source>
        <dbReference type="ARBA" id="ARBA00022692"/>
    </source>
</evidence>
<evidence type="ECO:0000256" key="5">
    <source>
        <dbReference type="SAM" id="Phobius"/>
    </source>
</evidence>
<feature type="transmembrane region" description="Helical" evidence="5">
    <location>
        <begin position="53"/>
        <end position="71"/>
    </location>
</feature>
<dbReference type="Proteomes" id="UP000561438">
    <property type="component" value="Unassembled WGS sequence"/>
</dbReference>
<dbReference type="PANTHER" id="PTHR33507">
    <property type="entry name" value="INNER MEMBRANE PROTEIN YBBJ"/>
    <property type="match status" value="1"/>
</dbReference>
<feature type="domain" description="NfeD-like C-terminal" evidence="6">
    <location>
        <begin position="93"/>
        <end position="146"/>
    </location>
</feature>
<dbReference type="EMBL" id="JABWGV010000003">
    <property type="protein sequence ID" value="NVD45231.1"/>
    <property type="molecule type" value="Genomic_DNA"/>
</dbReference>
<accession>A0A850H022</accession>
<dbReference type="PANTHER" id="PTHR33507:SF3">
    <property type="entry name" value="INNER MEMBRANE PROTEIN YBBJ"/>
    <property type="match status" value="1"/>
</dbReference>
<dbReference type="RefSeq" id="WP_176267533.1">
    <property type="nucleotide sequence ID" value="NZ_JABWGV010000003.1"/>
</dbReference>
<dbReference type="InterPro" id="IPR002810">
    <property type="entry name" value="NfeD-like_C"/>
</dbReference>
<dbReference type="Pfam" id="PF01957">
    <property type="entry name" value="NfeD"/>
    <property type="match status" value="1"/>
</dbReference>
<keyword evidence="8" id="KW-1185">Reference proteome</keyword>
<evidence type="ECO:0000256" key="3">
    <source>
        <dbReference type="ARBA" id="ARBA00022989"/>
    </source>
</evidence>
<keyword evidence="3 5" id="KW-1133">Transmembrane helix</keyword>
<reference evidence="7 8" key="1">
    <citation type="submission" date="2020-06" db="EMBL/GenBank/DDBJ databases">
        <title>Altererythrobacter sp. HHU K3-1.</title>
        <authorList>
            <person name="Zhang D."/>
            <person name="Xue H."/>
        </authorList>
    </citation>
    <scope>NUCLEOTIDE SEQUENCE [LARGE SCALE GENOMIC DNA]</scope>
    <source>
        <strain evidence="7 8">HHU K3-1</strain>
    </source>
</reference>
<sequence>MDEFGGIDAHWLWVALGLILATAEMLIPGVYLLWLALAAIATGLLTYMLELSLTMQVIDFAFLSLIIVFSVKRFLRDSPIISSDPLLNNRGGRLIGQTAVVTAPITHGEGRVHQGDSDWTARGPDMDVGQRVRITAVEGTILRVEPLNLLKNETSSTVIESETRQDDQSA</sequence>
<organism evidence="7 8">
    <name type="scientific">Qipengyuania atrilutea</name>
    <dbReference type="NCBI Taxonomy" id="2744473"/>
    <lineage>
        <taxon>Bacteria</taxon>
        <taxon>Pseudomonadati</taxon>
        <taxon>Pseudomonadota</taxon>
        <taxon>Alphaproteobacteria</taxon>
        <taxon>Sphingomonadales</taxon>
        <taxon>Erythrobacteraceae</taxon>
        <taxon>Qipengyuania</taxon>
    </lineage>
</organism>